<dbReference type="KEGG" id="anr:Ana3638_10540"/>
<gene>
    <name evidence="1" type="ORF">Ana3638_10540</name>
</gene>
<accession>A0A6P1TJ47</accession>
<sequence>MKKKLWLMGICICLLILIFAKNIYKQLNQDKESVTMGPQQETVLDDKGGITVKEALRLLGYLGVMNEQTGEELITEKEEEYFNYNDGRTTLTEVCNELSIQENDVTKKLSFDLPGGADSKVMTEKEFLNLYESILAALPKDKKPVTETTMFILGKQTNQGTGSEDVIVTDQGHFIYTDAKSYEDLYTNGILNPINKNTGDNTVETSDDEPGILFQPENYIDCKVMAYVSGNKLVYVKDILNEQTTLHNVWITSGENSTVTAFVNDITRDFTTRYKLSKEIKGQIGDLVIEDKEIVKISIKPDKINGKVLVANQDYIEIEGYGKVDLDDNYKIYKIYDELSMEVTNSILVGYTATDFVVADGKISAALIKESIKAKNIRVLIKTDNFEDIYHNKVQLTATKDFTVTAGI</sequence>
<keyword evidence="2" id="KW-1185">Reference proteome</keyword>
<name>A0A6P1TJ47_9FIRM</name>
<dbReference type="RefSeq" id="WP_161837981.1">
    <property type="nucleotide sequence ID" value="NZ_CP048000.1"/>
</dbReference>
<dbReference type="Proteomes" id="UP000464314">
    <property type="component" value="Chromosome"/>
</dbReference>
<evidence type="ECO:0000313" key="1">
    <source>
        <dbReference type="EMBL" id="QHQ61154.1"/>
    </source>
</evidence>
<dbReference type="EMBL" id="CP048000">
    <property type="protein sequence ID" value="QHQ61154.1"/>
    <property type="molecule type" value="Genomic_DNA"/>
</dbReference>
<evidence type="ECO:0000313" key="2">
    <source>
        <dbReference type="Proteomes" id="UP000464314"/>
    </source>
</evidence>
<protein>
    <submittedName>
        <fullName evidence="1">Uncharacterized protein</fullName>
    </submittedName>
</protein>
<organism evidence="1 2">
    <name type="scientific">Anaerocolumna sedimenticola</name>
    <dbReference type="NCBI Taxonomy" id="2696063"/>
    <lineage>
        <taxon>Bacteria</taxon>
        <taxon>Bacillati</taxon>
        <taxon>Bacillota</taxon>
        <taxon>Clostridia</taxon>
        <taxon>Lachnospirales</taxon>
        <taxon>Lachnospiraceae</taxon>
        <taxon>Anaerocolumna</taxon>
    </lineage>
</organism>
<proteinExistence type="predicted"/>
<dbReference type="AlphaFoldDB" id="A0A6P1TJ47"/>
<reference evidence="1 2" key="1">
    <citation type="submission" date="2020-01" db="EMBL/GenBank/DDBJ databases">
        <title>Genome analysis of Anaerocolumna sp. CBA3638.</title>
        <authorList>
            <person name="Kim J."/>
            <person name="Roh S.W."/>
        </authorList>
    </citation>
    <scope>NUCLEOTIDE SEQUENCE [LARGE SCALE GENOMIC DNA]</scope>
    <source>
        <strain evidence="1 2">CBA3638</strain>
    </source>
</reference>